<sequence length="309" mass="33086">MTAGPAPDAPYRCAVASGLRDDVLAGTASTVRAFLLVEHAGPWGVDALRDARLPDGLGAALRERSRAGGVRVLLVRRHGRRSADPGEGGTRVFAAHAHPHRPRLEATTLDDVRALLDVDLAALRAEGTLGWPEAAGPVLAVCTHGRHDACCAETGRPVAAALTAAHPEQTWEVSHIGGDRFAGNLLVLPHGLYFGRLDRVAALTAAGAHLAGQVDLDHLRGRSGWAMPVQYAEVALRRELGETRLDAVRLVGARVEGSRTRAVLRVAAQEWEVVVDTRPGEERHLLTCRAVRENAAPEHRLESVRLLPQ</sequence>
<dbReference type="RefSeq" id="WP_378591578.1">
    <property type="nucleotide sequence ID" value="NZ_JBHSKD010000019.1"/>
</dbReference>
<dbReference type="EMBL" id="JBHSKD010000019">
    <property type="protein sequence ID" value="MFC5178064.1"/>
    <property type="molecule type" value="Genomic_DNA"/>
</dbReference>
<dbReference type="InterPro" id="IPR009737">
    <property type="entry name" value="Aim32/Apd1-like"/>
</dbReference>
<reference evidence="2" key="1">
    <citation type="journal article" date="2019" name="Int. J. Syst. Evol. Microbiol.">
        <title>The Global Catalogue of Microorganisms (GCM) 10K type strain sequencing project: providing services to taxonomists for standard genome sequencing and annotation.</title>
        <authorList>
            <consortium name="The Broad Institute Genomics Platform"/>
            <consortium name="The Broad Institute Genome Sequencing Center for Infectious Disease"/>
            <person name="Wu L."/>
            <person name="Ma J."/>
        </authorList>
    </citation>
    <scope>NUCLEOTIDE SEQUENCE [LARGE SCALE GENOMIC DNA]</scope>
    <source>
        <strain evidence="2">DFY41</strain>
    </source>
</reference>
<dbReference type="InterPro" id="IPR036249">
    <property type="entry name" value="Thioredoxin-like_sf"/>
</dbReference>
<dbReference type="CDD" id="cd03062">
    <property type="entry name" value="TRX_Fd_Sucrase"/>
    <property type="match status" value="1"/>
</dbReference>
<dbReference type="Proteomes" id="UP001596087">
    <property type="component" value="Unassembled WGS sequence"/>
</dbReference>
<keyword evidence="2" id="KW-1185">Reference proteome</keyword>
<evidence type="ECO:0000313" key="2">
    <source>
        <dbReference type="Proteomes" id="UP001596087"/>
    </source>
</evidence>
<comment type="caution">
    <text evidence="1">The sequence shown here is derived from an EMBL/GenBank/DDBJ whole genome shotgun (WGS) entry which is preliminary data.</text>
</comment>
<evidence type="ECO:0000313" key="1">
    <source>
        <dbReference type="EMBL" id="MFC5178064.1"/>
    </source>
</evidence>
<gene>
    <name evidence="1" type="ORF">ACFPGP_15385</name>
</gene>
<accession>A0ABW0BL48</accession>
<proteinExistence type="predicted"/>
<protein>
    <submittedName>
        <fullName evidence="1">Sucrase ferredoxin</fullName>
    </submittedName>
</protein>
<dbReference type="Pfam" id="PF06999">
    <property type="entry name" value="Suc_Fer-like"/>
    <property type="match status" value="1"/>
</dbReference>
<dbReference type="SUPFAM" id="SSF52833">
    <property type="entry name" value="Thioredoxin-like"/>
    <property type="match status" value="1"/>
</dbReference>
<name>A0ABW0BL48_9ACTN</name>
<organism evidence="1 2">
    <name type="scientific">Nocardioides taihuensis</name>
    <dbReference type="NCBI Taxonomy" id="1835606"/>
    <lineage>
        <taxon>Bacteria</taxon>
        <taxon>Bacillati</taxon>
        <taxon>Actinomycetota</taxon>
        <taxon>Actinomycetes</taxon>
        <taxon>Propionibacteriales</taxon>
        <taxon>Nocardioidaceae</taxon>
        <taxon>Nocardioides</taxon>
    </lineage>
</organism>